<proteinExistence type="inferred from homology"/>
<accession>A0A4U8YP54</accession>
<protein>
    <submittedName>
        <fullName evidence="2">Endoribonuclease l-psp</fullName>
    </submittedName>
</protein>
<dbReference type="InterPro" id="IPR035959">
    <property type="entry name" value="RutC-like_sf"/>
</dbReference>
<dbReference type="Proteomes" id="UP000507962">
    <property type="component" value="Unassembled WGS sequence"/>
</dbReference>
<dbReference type="InterPro" id="IPR006175">
    <property type="entry name" value="YjgF/YER057c/UK114"/>
</dbReference>
<comment type="similarity">
    <text evidence="1">Belongs to the RutC family.</text>
</comment>
<dbReference type="InterPro" id="IPR035709">
    <property type="entry name" value="YoaB-like"/>
</dbReference>
<reference evidence="2 3" key="1">
    <citation type="submission" date="2019-03" db="EMBL/GenBank/DDBJ databases">
        <authorList>
            <person name="Nijsse B."/>
        </authorList>
    </citation>
    <scope>NUCLEOTIDE SEQUENCE [LARGE SCALE GENOMIC DNA]</scope>
    <source>
        <strain evidence="2">Desulfoluna butyratoxydans MSL71</strain>
    </source>
</reference>
<evidence type="ECO:0000313" key="2">
    <source>
        <dbReference type="EMBL" id="VFQ45600.1"/>
    </source>
</evidence>
<dbReference type="AlphaFoldDB" id="A0A4U8YP54"/>
<dbReference type="Gene3D" id="3.30.1330.40">
    <property type="entry name" value="RutC-like"/>
    <property type="match status" value="1"/>
</dbReference>
<dbReference type="EMBL" id="CAADHO010000006">
    <property type="protein sequence ID" value="VFQ45600.1"/>
    <property type="molecule type" value="Genomic_DNA"/>
</dbReference>
<dbReference type="Pfam" id="PF01042">
    <property type="entry name" value="Ribonuc_L-PSP"/>
    <property type="match status" value="1"/>
</dbReference>
<keyword evidence="3" id="KW-1185">Reference proteome</keyword>
<evidence type="ECO:0000313" key="3">
    <source>
        <dbReference type="Proteomes" id="UP000507962"/>
    </source>
</evidence>
<dbReference type="InterPro" id="IPR019897">
    <property type="entry name" value="RidA_CS"/>
</dbReference>
<dbReference type="PANTHER" id="PTHR47328:SF1">
    <property type="entry name" value="RUTC FAMILY PROTEIN YOAB"/>
    <property type="match status" value="1"/>
</dbReference>
<dbReference type="PROSITE" id="PS01094">
    <property type="entry name" value="UPF0076"/>
    <property type="match status" value="1"/>
</dbReference>
<organism evidence="2 3">
    <name type="scientific">Desulfoluna butyratoxydans</name>
    <dbReference type="NCBI Taxonomy" id="231438"/>
    <lineage>
        <taxon>Bacteria</taxon>
        <taxon>Pseudomonadati</taxon>
        <taxon>Thermodesulfobacteriota</taxon>
        <taxon>Desulfobacteria</taxon>
        <taxon>Desulfobacterales</taxon>
        <taxon>Desulfolunaceae</taxon>
        <taxon>Desulfoluna</taxon>
    </lineage>
</organism>
<sequence length="115" mass="12741">MEIKRYETKARMSRAVVYNNTVYLCGQVAKDASKDITEQTATTLEKIEELLESVGSDKDKILSATIYIKDMAYFADMNAVWDAWVTPGMAPARACVQAAMAREELLVEISIVAAV</sequence>
<gene>
    <name evidence="2" type="ORF">MSL71_32610</name>
</gene>
<name>A0A4U8YP54_9BACT</name>
<evidence type="ECO:0000256" key="1">
    <source>
        <dbReference type="ARBA" id="ARBA00010552"/>
    </source>
</evidence>
<dbReference type="PANTHER" id="PTHR47328">
    <property type="match status" value="1"/>
</dbReference>
<dbReference type="CDD" id="cd06150">
    <property type="entry name" value="YjgF_YER057c_UK114_like_2"/>
    <property type="match status" value="1"/>
</dbReference>
<dbReference type="SUPFAM" id="SSF55298">
    <property type="entry name" value="YjgF-like"/>
    <property type="match status" value="1"/>
</dbReference>
<dbReference type="RefSeq" id="WP_180142376.1">
    <property type="nucleotide sequence ID" value="NZ_CAADHO010000006.1"/>
</dbReference>